<dbReference type="OrthoDB" id="68611at2759"/>
<dbReference type="InterPro" id="IPR052430">
    <property type="entry name" value="IVT-Associated"/>
</dbReference>
<feature type="transmembrane region" description="Helical" evidence="5">
    <location>
        <begin position="165"/>
        <end position="186"/>
    </location>
</feature>
<dbReference type="InterPro" id="IPR020966">
    <property type="entry name" value="ALMT"/>
</dbReference>
<evidence type="ECO:0000256" key="5">
    <source>
        <dbReference type="SAM" id="Phobius"/>
    </source>
</evidence>
<protein>
    <recommendedName>
        <fullName evidence="8">DUF2421 domain-containing protein</fullName>
    </recommendedName>
</protein>
<comment type="subcellular location">
    <subcellularLocation>
        <location evidence="1">Membrane</location>
        <topology evidence="1">Multi-pass membrane protein</topology>
    </subcellularLocation>
</comment>
<feature type="transmembrane region" description="Helical" evidence="5">
    <location>
        <begin position="523"/>
        <end position="541"/>
    </location>
</feature>
<proteinExistence type="predicted"/>
<dbReference type="PANTHER" id="PTHR47804:SF3">
    <property type="entry name" value="PROTEIN BRE4"/>
    <property type="match status" value="1"/>
</dbReference>
<dbReference type="Proteomes" id="UP000076078">
    <property type="component" value="Unassembled WGS sequence"/>
</dbReference>
<dbReference type="AlphaFoldDB" id="A0A151Z3I4"/>
<feature type="transmembrane region" description="Helical" evidence="5">
    <location>
        <begin position="662"/>
        <end position="685"/>
    </location>
</feature>
<name>A0A151Z3I4_TIELA</name>
<dbReference type="GO" id="GO:0015743">
    <property type="term" value="P:malate transport"/>
    <property type="evidence" value="ECO:0007669"/>
    <property type="project" value="InterPro"/>
</dbReference>
<evidence type="ECO:0000256" key="3">
    <source>
        <dbReference type="ARBA" id="ARBA00022989"/>
    </source>
</evidence>
<feature type="transmembrane region" description="Helical" evidence="5">
    <location>
        <begin position="580"/>
        <end position="601"/>
    </location>
</feature>
<sequence>MILDESDSKPLIFKDYQKLKRRYIGLRTKVALKEALGCVILAVILLFVPLGDMDLNILTLAPVIYVMVSFSISSFISIFNGAVLVWSGLISAVYIAILSKIMEYGDSMIWISFVLNFVFTFILYSLMPGKRWMNLFGCKMVLINITVVVYFNYGFSRYALIQEVLIVMALIFACLLFCGIFVFPWLSTRLFARKVIKTLDTIKLLFKAVGNQIQLTRDQRESLDTTGTTYTFNDMGNGIPMQNIHLPSPTNINGILKKFNKEIYRLNVLLGECRVERWNSTLTGHYESLLAHLTVSQKQLISMKLAIDEGFSKTNRDTIITPMVPVIESLVQQVSLQITIFIEILLNQQTYTETEDQDDQFYGHDDGQSQASFYSSDTAGGSSTIEHKIHVAKSSFKLTIHLIDKAREFYKTLIVDKSNDHQVLDESQKLNYFITGLFEFSLHQKNVLKIVLDIKKHTRTGPIALELLQYGIWFLIMSFPMFLRKRFGTLQRSGLTGLLPESGKWDLRKWVYITFFMNGKWHFPLQVSIGFVATNIIFHFYDLRTYNELTVHGLWTVITTIIVFQPSLGSTLTRSIHRTIGTLLGGLAGYFISWITTLVDWGPGKEIILLIGTFLWVVAVSHVQQDPMYSYAGSVSALTFLLISYSQYFSKDYEFMYAVLRLFFIVLGIIAVLVISLLFFPFFTYKDTRSKMYKNISTSITTFCKILQNHLPLHQRTSIEGASTSDSAHYMEIDERGRKNTYGHDLRKGIRIGNSRKSQGSGLSQKDINSAIKGIRVLNGQIYGSLVDVKSEFLFKPSKYSKYLQCYQQLTDLHTYLVSADTMFSFPFRDKVLVELQPTFTPLQELIESLQNYSQQFQVLVNNPTPGQLPINRPSDIMIHMKSLEIALRRVRESLITRGELYNTYPDFVQYSASIYNINNLLNCLVQVMEHLIEITS</sequence>
<comment type="caution">
    <text evidence="6">The sequence shown here is derived from an EMBL/GenBank/DDBJ whole genome shotgun (WGS) entry which is preliminary data.</text>
</comment>
<dbReference type="STRING" id="361077.A0A151Z3I4"/>
<keyword evidence="3 5" id="KW-1133">Transmembrane helix</keyword>
<dbReference type="InParanoid" id="A0A151Z3I4"/>
<feature type="transmembrane region" description="Helical" evidence="5">
    <location>
        <begin position="607"/>
        <end position="624"/>
    </location>
</feature>
<dbReference type="GO" id="GO:0016020">
    <property type="term" value="C:membrane"/>
    <property type="evidence" value="ECO:0007669"/>
    <property type="project" value="UniProtKB-SubCell"/>
</dbReference>
<feature type="transmembrane region" description="Helical" evidence="5">
    <location>
        <begin position="108"/>
        <end position="126"/>
    </location>
</feature>
<feature type="transmembrane region" description="Helical" evidence="5">
    <location>
        <begin position="553"/>
        <end position="573"/>
    </location>
</feature>
<evidence type="ECO:0000313" key="6">
    <source>
        <dbReference type="EMBL" id="KYQ88520.1"/>
    </source>
</evidence>
<keyword evidence="7" id="KW-1185">Reference proteome</keyword>
<organism evidence="6 7">
    <name type="scientific">Tieghemostelium lacteum</name>
    <name type="common">Slime mold</name>
    <name type="synonym">Dictyostelium lacteum</name>
    <dbReference type="NCBI Taxonomy" id="361077"/>
    <lineage>
        <taxon>Eukaryota</taxon>
        <taxon>Amoebozoa</taxon>
        <taxon>Evosea</taxon>
        <taxon>Eumycetozoa</taxon>
        <taxon>Dictyostelia</taxon>
        <taxon>Dictyosteliales</taxon>
        <taxon>Raperosteliaceae</taxon>
        <taxon>Tieghemostelium</taxon>
    </lineage>
</organism>
<feature type="transmembrane region" description="Helical" evidence="5">
    <location>
        <begin position="63"/>
        <end position="96"/>
    </location>
</feature>
<dbReference type="EMBL" id="LODT01000051">
    <property type="protein sequence ID" value="KYQ88520.1"/>
    <property type="molecule type" value="Genomic_DNA"/>
</dbReference>
<keyword evidence="2 5" id="KW-0812">Transmembrane</keyword>
<dbReference type="Pfam" id="PF11744">
    <property type="entry name" value="ALMT"/>
    <property type="match status" value="1"/>
</dbReference>
<reference evidence="6 7" key="1">
    <citation type="submission" date="2015-12" db="EMBL/GenBank/DDBJ databases">
        <title>Dictyostelia acquired genes for synthesis and detection of signals that induce cell-type specialization by lateral gene transfer from prokaryotes.</title>
        <authorList>
            <person name="Gloeckner G."/>
            <person name="Schaap P."/>
        </authorList>
    </citation>
    <scope>NUCLEOTIDE SEQUENCE [LARGE SCALE GENOMIC DNA]</scope>
    <source>
        <strain evidence="6 7">TK</strain>
    </source>
</reference>
<dbReference type="PANTHER" id="PTHR47804">
    <property type="entry name" value="60S RIBOSOMAL PROTEIN L19"/>
    <property type="match status" value="1"/>
</dbReference>
<evidence type="ECO:0000256" key="2">
    <source>
        <dbReference type="ARBA" id="ARBA00022692"/>
    </source>
</evidence>
<evidence type="ECO:0000256" key="1">
    <source>
        <dbReference type="ARBA" id="ARBA00004141"/>
    </source>
</evidence>
<feature type="transmembrane region" description="Helical" evidence="5">
    <location>
        <begin position="132"/>
        <end position="153"/>
    </location>
</feature>
<accession>A0A151Z3I4</accession>
<evidence type="ECO:0008006" key="8">
    <source>
        <dbReference type="Google" id="ProtNLM"/>
    </source>
</evidence>
<feature type="transmembrane region" description="Helical" evidence="5">
    <location>
        <begin position="631"/>
        <end position="650"/>
    </location>
</feature>
<gene>
    <name evidence="6" type="ORF">DLAC_11243</name>
</gene>
<evidence type="ECO:0000313" key="7">
    <source>
        <dbReference type="Proteomes" id="UP000076078"/>
    </source>
</evidence>
<feature type="transmembrane region" description="Helical" evidence="5">
    <location>
        <begin position="30"/>
        <end position="51"/>
    </location>
</feature>
<keyword evidence="4 5" id="KW-0472">Membrane</keyword>
<evidence type="ECO:0000256" key="4">
    <source>
        <dbReference type="ARBA" id="ARBA00023136"/>
    </source>
</evidence>